<dbReference type="Proteomes" id="UP001152797">
    <property type="component" value="Unassembled WGS sequence"/>
</dbReference>
<evidence type="ECO:0000256" key="2">
    <source>
        <dbReference type="ARBA" id="ARBA00022741"/>
    </source>
</evidence>
<gene>
    <name evidence="4" type="ORF">C1SCF055_LOCUS20496</name>
</gene>
<keyword evidence="6" id="KW-1185">Reference proteome</keyword>
<evidence type="ECO:0000256" key="1">
    <source>
        <dbReference type="ARBA" id="ARBA00007837"/>
    </source>
</evidence>
<dbReference type="EMBL" id="CAMXCT020001874">
    <property type="protein sequence ID" value="CAL1147157.1"/>
    <property type="molecule type" value="Genomic_DNA"/>
</dbReference>
<keyword evidence="2" id="KW-0547">Nucleotide-binding</keyword>
<organism evidence="4">
    <name type="scientific">Cladocopium goreaui</name>
    <dbReference type="NCBI Taxonomy" id="2562237"/>
    <lineage>
        <taxon>Eukaryota</taxon>
        <taxon>Sar</taxon>
        <taxon>Alveolata</taxon>
        <taxon>Dinophyceae</taxon>
        <taxon>Suessiales</taxon>
        <taxon>Symbiodiniaceae</taxon>
        <taxon>Cladocopium</taxon>
    </lineage>
</organism>
<dbReference type="InterPro" id="IPR040442">
    <property type="entry name" value="Pyrv_kinase-like_dom_sf"/>
</dbReference>
<evidence type="ECO:0000313" key="6">
    <source>
        <dbReference type="Proteomes" id="UP001152797"/>
    </source>
</evidence>
<dbReference type="OrthoDB" id="10603583at2759"/>
<evidence type="ECO:0000313" key="4">
    <source>
        <dbReference type="EMBL" id="CAI3993782.1"/>
    </source>
</evidence>
<sequence length="110" mass="12560">MIPFVRTLEMAKDVNEVLASRRTSWFQGLKEKNGLKQGEDGLKVNMMAELPSNVFLAEEFLEYFGRRSTARCCAMLPSVYPKRSVQLSDFKSNEYKSLIGGEQHEPSRIP</sequence>
<keyword evidence="3" id="KW-0067">ATP-binding</keyword>
<dbReference type="PANTHER" id="PTHR43030:SF1">
    <property type="entry name" value="PHOSPHOENOLPYRUVATE SYNTHASE"/>
    <property type="match status" value="1"/>
</dbReference>
<dbReference type="EMBL" id="CAMXCT030001874">
    <property type="protein sequence ID" value="CAL4781094.1"/>
    <property type="molecule type" value="Genomic_DNA"/>
</dbReference>
<dbReference type="Gene3D" id="3.20.20.60">
    <property type="entry name" value="Phosphoenolpyruvate-binding domains"/>
    <property type="match status" value="1"/>
</dbReference>
<dbReference type="SUPFAM" id="SSF51621">
    <property type="entry name" value="Phosphoenolpyruvate/pyruvate domain"/>
    <property type="match status" value="1"/>
</dbReference>
<dbReference type="InterPro" id="IPR006319">
    <property type="entry name" value="PEP_synth"/>
</dbReference>
<proteinExistence type="inferred from homology"/>
<dbReference type="InterPro" id="IPR015813">
    <property type="entry name" value="Pyrv/PenolPyrv_kinase-like_dom"/>
</dbReference>
<reference evidence="5 6" key="2">
    <citation type="submission" date="2024-05" db="EMBL/GenBank/DDBJ databases">
        <authorList>
            <person name="Chen Y."/>
            <person name="Shah S."/>
            <person name="Dougan E. K."/>
            <person name="Thang M."/>
            <person name="Chan C."/>
        </authorList>
    </citation>
    <scope>NUCLEOTIDE SEQUENCE [LARGE SCALE GENOMIC DNA]</scope>
</reference>
<name>A0A9P1CK59_9DINO</name>
<evidence type="ECO:0000313" key="5">
    <source>
        <dbReference type="EMBL" id="CAL4781094.1"/>
    </source>
</evidence>
<comment type="similarity">
    <text evidence="1">Belongs to the PEP-utilizing enzyme family.</text>
</comment>
<evidence type="ECO:0000256" key="3">
    <source>
        <dbReference type="ARBA" id="ARBA00022840"/>
    </source>
</evidence>
<dbReference type="AlphaFoldDB" id="A0A9P1CK59"/>
<reference evidence="4" key="1">
    <citation type="submission" date="2022-10" db="EMBL/GenBank/DDBJ databases">
        <authorList>
            <person name="Chen Y."/>
            <person name="Dougan E. K."/>
            <person name="Chan C."/>
            <person name="Rhodes N."/>
            <person name="Thang M."/>
        </authorList>
    </citation>
    <scope>NUCLEOTIDE SEQUENCE</scope>
</reference>
<dbReference type="GO" id="GO:0005524">
    <property type="term" value="F:ATP binding"/>
    <property type="evidence" value="ECO:0007669"/>
    <property type="project" value="UniProtKB-KW"/>
</dbReference>
<dbReference type="PANTHER" id="PTHR43030">
    <property type="entry name" value="PHOSPHOENOLPYRUVATE SYNTHASE"/>
    <property type="match status" value="1"/>
</dbReference>
<protein>
    <submittedName>
        <fullName evidence="5">Phosphoenolpyruvate synthase (PEP synthase) (Pyruvate, water dikinase)</fullName>
    </submittedName>
</protein>
<comment type="caution">
    <text evidence="4">The sequence shown here is derived from an EMBL/GenBank/DDBJ whole genome shotgun (WGS) entry which is preliminary data.</text>
</comment>
<accession>A0A9P1CK59</accession>
<dbReference type="EMBL" id="CAMXCT010001874">
    <property type="protein sequence ID" value="CAI3993782.1"/>
    <property type="molecule type" value="Genomic_DNA"/>
</dbReference>
<dbReference type="GO" id="GO:0008986">
    <property type="term" value="F:pyruvate, water dikinase activity"/>
    <property type="evidence" value="ECO:0007669"/>
    <property type="project" value="InterPro"/>
</dbReference>